<feature type="domain" description="Beta-lactamase class A catalytic" evidence="1">
    <location>
        <begin position="32"/>
        <end position="233"/>
    </location>
</feature>
<dbReference type="GO" id="GO:0046677">
    <property type="term" value="P:response to antibiotic"/>
    <property type="evidence" value="ECO:0007669"/>
    <property type="project" value="InterPro"/>
</dbReference>
<dbReference type="GO" id="GO:0008800">
    <property type="term" value="F:beta-lactamase activity"/>
    <property type="evidence" value="ECO:0007669"/>
    <property type="project" value="InterPro"/>
</dbReference>
<dbReference type="PANTHER" id="PTHR35333">
    <property type="entry name" value="BETA-LACTAMASE"/>
    <property type="match status" value="1"/>
</dbReference>
<dbReference type="InterPro" id="IPR000871">
    <property type="entry name" value="Beta-lactam_class-A"/>
</dbReference>
<reference evidence="2 3" key="1">
    <citation type="submission" date="2016-10" db="EMBL/GenBank/DDBJ databases">
        <authorList>
            <person name="de Groot N.N."/>
        </authorList>
    </citation>
    <scope>NUCLEOTIDE SEQUENCE [LARGE SCALE GENOMIC DNA]</scope>
    <source>
        <strain evidence="2 3">DSM 27630</strain>
    </source>
</reference>
<dbReference type="Proteomes" id="UP000198668">
    <property type="component" value="Unassembled WGS sequence"/>
</dbReference>
<dbReference type="PANTHER" id="PTHR35333:SF3">
    <property type="entry name" value="BETA-LACTAMASE-TYPE TRANSPEPTIDASE FOLD CONTAINING PROTEIN"/>
    <property type="match status" value="1"/>
</dbReference>
<evidence type="ECO:0000313" key="2">
    <source>
        <dbReference type="EMBL" id="SFH89270.1"/>
    </source>
</evidence>
<dbReference type="SUPFAM" id="SSF56601">
    <property type="entry name" value="beta-lactamase/transpeptidase-like"/>
    <property type="match status" value="1"/>
</dbReference>
<dbReference type="AlphaFoldDB" id="A0A1I3DR94"/>
<sequence length="262" mass="30172">MDLPQELKRLNETYAEQLSIGLFISDGTRILAAEKEDRPFTAANLNKLPIYLYYVESAAKGQLDLSEEIDIPSEDRISGTGVLHLVPHIQRWTVNDLLIFMIAVSDHEATNHLIAKAGLRTIQEWIQTKPWAEEVHLRRYLMDYTSGLTNEITAKGAVAVLQEIIDLGKRHPEMKEQIEWPFLRQQFRNGLPGYLHEKGIPILEILNKTEEDTDIRHDVALFRYKEQEIYVAALASDVQDEALAYAWLQEVGRLVFQYMIDQ</sequence>
<organism evidence="2 3">
    <name type="scientific">Pisciglobus halotolerans</name>
    <dbReference type="NCBI Taxonomy" id="745365"/>
    <lineage>
        <taxon>Bacteria</taxon>
        <taxon>Bacillati</taxon>
        <taxon>Bacillota</taxon>
        <taxon>Bacilli</taxon>
        <taxon>Lactobacillales</taxon>
        <taxon>Carnobacteriaceae</taxon>
    </lineage>
</organism>
<dbReference type="InterPro" id="IPR045155">
    <property type="entry name" value="Beta-lactam_cat"/>
</dbReference>
<evidence type="ECO:0000259" key="1">
    <source>
        <dbReference type="Pfam" id="PF13354"/>
    </source>
</evidence>
<dbReference type="GO" id="GO:0030655">
    <property type="term" value="P:beta-lactam antibiotic catabolic process"/>
    <property type="evidence" value="ECO:0007669"/>
    <property type="project" value="InterPro"/>
</dbReference>
<keyword evidence="3" id="KW-1185">Reference proteome</keyword>
<evidence type="ECO:0000313" key="3">
    <source>
        <dbReference type="Proteomes" id="UP000198668"/>
    </source>
</evidence>
<dbReference type="Pfam" id="PF13354">
    <property type="entry name" value="Beta-lactamase2"/>
    <property type="match status" value="1"/>
</dbReference>
<dbReference type="Gene3D" id="3.40.710.10">
    <property type="entry name" value="DD-peptidase/beta-lactamase superfamily"/>
    <property type="match status" value="1"/>
</dbReference>
<gene>
    <name evidence="2" type="ORF">SAMN04489868_14913</name>
</gene>
<dbReference type="OrthoDB" id="9775096at2"/>
<accession>A0A1I3DR94</accession>
<dbReference type="EMBL" id="FOQE01000049">
    <property type="protein sequence ID" value="SFH89270.1"/>
    <property type="molecule type" value="Genomic_DNA"/>
</dbReference>
<name>A0A1I3DR94_9LACT</name>
<proteinExistence type="predicted"/>
<dbReference type="InterPro" id="IPR012338">
    <property type="entry name" value="Beta-lactam/transpept-like"/>
</dbReference>
<protein>
    <submittedName>
        <fullName evidence="2">Beta-lactamase class A</fullName>
    </submittedName>
</protein>
<dbReference type="RefSeq" id="WP_047390442.1">
    <property type="nucleotide sequence ID" value="NZ_FOQE01000049.1"/>
</dbReference>